<keyword evidence="1" id="KW-0175">Coiled coil</keyword>
<dbReference type="RefSeq" id="WP_349642057.1">
    <property type="nucleotide sequence ID" value="NZ_CAWVOH010000002.1"/>
</dbReference>
<proteinExistence type="predicted"/>
<evidence type="ECO:0000256" key="1">
    <source>
        <dbReference type="SAM" id="Coils"/>
    </source>
</evidence>
<keyword evidence="3" id="KW-1185">Reference proteome</keyword>
<name>A0ABP0ETG1_9LACO</name>
<dbReference type="InterPro" id="IPR025014">
    <property type="entry name" value="DUF3958"/>
</dbReference>
<comment type="caution">
    <text evidence="2">The sequence shown here is derived from an EMBL/GenBank/DDBJ whole genome shotgun (WGS) entry which is preliminary data.</text>
</comment>
<organism evidence="2 3">
    <name type="scientific">Eupransor demetentiae</name>
    <dbReference type="NCBI Taxonomy" id="3109584"/>
    <lineage>
        <taxon>Bacteria</taxon>
        <taxon>Bacillati</taxon>
        <taxon>Bacillota</taxon>
        <taxon>Bacilli</taxon>
        <taxon>Lactobacillales</taxon>
        <taxon>Lactobacillaceae</taxon>
        <taxon>Eupransor</taxon>
    </lineage>
</organism>
<accession>A0ABP0ETG1</accession>
<reference evidence="2 3" key="1">
    <citation type="submission" date="2024-01" db="EMBL/GenBank/DDBJ databases">
        <authorList>
            <person name="Botero Cardona J."/>
        </authorList>
    </citation>
    <scope>NUCLEOTIDE SEQUENCE [LARGE SCALE GENOMIC DNA]</scope>
    <source>
        <strain evidence="2 3">LMG 33000</strain>
    </source>
</reference>
<evidence type="ECO:0000313" key="2">
    <source>
        <dbReference type="EMBL" id="CAK8054509.1"/>
    </source>
</evidence>
<gene>
    <name evidence="2" type="ORF">R54876_GBNLAHCA_01078</name>
</gene>
<dbReference type="Pfam" id="PF13125">
    <property type="entry name" value="DUF3958"/>
    <property type="match status" value="1"/>
</dbReference>
<dbReference type="Proteomes" id="UP001314241">
    <property type="component" value="Unassembled WGS sequence"/>
</dbReference>
<protein>
    <submittedName>
        <fullName evidence="2">Uncharacterized protein</fullName>
    </submittedName>
</protein>
<dbReference type="EMBL" id="CAWVOH010000002">
    <property type="protein sequence ID" value="CAK8054509.1"/>
    <property type="molecule type" value="Genomic_DNA"/>
</dbReference>
<feature type="coiled-coil region" evidence="1">
    <location>
        <begin position="73"/>
        <end position="107"/>
    </location>
</feature>
<sequence>MAEEEQEAVGIRIAKVRQRLEEVDQRLTFLKKAVKSMANVNLKHRYLMNRLETTWQDDSELGPYFKKMDEHMLHSLSDKRVAYEQERDALKAEQHDLEQKLQRLFAERAFMKY</sequence>
<evidence type="ECO:0000313" key="3">
    <source>
        <dbReference type="Proteomes" id="UP001314241"/>
    </source>
</evidence>